<comment type="caution">
    <text evidence="1">The sequence shown here is derived from an EMBL/GenBank/DDBJ whole genome shotgun (WGS) entry which is preliminary data.</text>
</comment>
<proteinExistence type="predicted"/>
<dbReference type="InterPro" id="IPR036812">
    <property type="entry name" value="NAD(P)_OxRdtase_dom_sf"/>
</dbReference>
<evidence type="ECO:0000313" key="1">
    <source>
        <dbReference type="EMBL" id="TDE18002.1"/>
    </source>
</evidence>
<dbReference type="RefSeq" id="WP_131955490.1">
    <property type="nucleotide sequence ID" value="NZ_SMFL01000001.1"/>
</dbReference>
<dbReference type="AlphaFoldDB" id="A0A4R5DU38"/>
<organism evidence="1 2">
    <name type="scientific">Dyadobacter psychrotolerans</name>
    <dbReference type="NCBI Taxonomy" id="2541721"/>
    <lineage>
        <taxon>Bacteria</taxon>
        <taxon>Pseudomonadati</taxon>
        <taxon>Bacteroidota</taxon>
        <taxon>Cytophagia</taxon>
        <taxon>Cytophagales</taxon>
        <taxon>Spirosomataceae</taxon>
        <taxon>Dyadobacter</taxon>
    </lineage>
</organism>
<dbReference type="Proteomes" id="UP000294850">
    <property type="component" value="Unassembled WGS sequence"/>
</dbReference>
<evidence type="ECO:0000313" key="2">
    <source>
        <dbReference type="Proteomes" id="UP000294850"/>
    </source>
</evidence>
<keyword evidence="2" id="KW-1185">Reference proteome</keyword>
<name>A0A4R5DU38_9BACT</name>
<evidence type="ECO:0008006" key="3">
    <source>
        <dbReference type="Google" id="ProtNLM"/>
    </source>
</evidence>
<dbReference type="OrthoDB" id="9773828at2"/>
<dbReference type="EMBL" id="SMFL01000001">
    <property type="protein sequence ID" value="TDE18002.1"/>
    <property type="molecule type" value="Genomic_DNA"/>
</dbReference>
<accession>A0A4R5DU38</accession>
<gene>
    <name evidence="1" type="ORF">E0F88_00110</name>
</gene>
<dbReference type="SUPFAM" id="SSF51430">
    <property type="entry name" value="NAD(P)-linked oxidoreductase"/>
    <property type="match status" value="1"/>
</dbReference>
<sequence>MQKYNAGAVFPGILMGQKPFIVPIPGTTNAQHVLENIGAVSVKLSSDELKEIRSSNSKIQLVGVRTLEFALKDQ</sequence>
<dbReference type="Gene3D" id="3.20.20.100">
    <property type="entry name" value="NADP-dependent oxidoreductase domain"/>
    <property type="match status" value="1"/>
</dbReference>
<protein>
    <recommendedName>
        <fullName evidence="3">NADP-dependent oxidoreductase domain-containing protein</fullName>
    </recommendedName>
</protein>
<reference evidence="1 2" key="1">
    <citation type="submission" date="2019-03" db="EMBL/GenBank/DDBJ databases">
        <title>Dyadobacter AR-3-6 sp. nov., isolated from arctic soil.</title>
        <authorList>
            <person name="Chaudhary D.K."/>
        </authorList>
    </citation>
    <scope>NUCLEOTIDE SEQUENCE [LARGE SCALE GENOMIC DNA]</scope>
    <source>
        <strain evidence="1 2">AR-3-6</strain>
    </source>
</reference>